<organism evidence="1">
    <name type="scientific">uncultured Aureispira sp</name>
    <dbReference type="NCBI Taxonomy" id="1331704"/>
    <lineage>
        <taxon>Bacteria</taxon>
        <taxon>Pseudomonadati</taxon>
        <taxon>Bacteroidota</taxon>
        <taxon>Saprospiria</taxon>
        <taxon>Saprospirales</taxon>
        <taxon>Saprospiraceae</taxon>
        <taxon>Aureispira</taxon>
        <taxon>environmental samples</taxon>
    </lineage>
</organism>
<gene>
    <name evidence="1" type="ORF">HELGO_WM31133</name>
</gene>
<name>A0A6S6SF82_9BACT</name>
<accession>A0A6S6SF82</accession>
<protein>
    <submittedName>
        <fullName evidence="1">Uncharacterized protein</fullName>
    </submittedName>
</protein>
<dbReference type="Pfam" id="PF22086">
    <property type="entry name" value="DUF6940"/>
    <property type="match status" value="1"/>
</dbReference>
<evidence type="ECO:0000313" key="1">
    <source>
        <dbReference type="EMBL" id="CAA6801635.1"/>
    </source>
</evidence>
<dbReference type="InterPro" id="IPR054220">
    <property type="entry name" value="DUF6940"/>
</dbReference>
<proteinExistence type="predicted"/>
<sequence>MFQYIEKVLAKNTFQFQIKQADLLLTFEQVILLWKTSKDFRLFYTQMLREVPFAAFFWENQAITNATLQQNYTFVIVGTTAFNGKKPNPKPFQAYFLAQKEIVCFPNLDKTARLIVPSPNSVKETYTHLGNFIRNAPYRQIDAFWEQIGLEMEQGISEQPLWLSTSGLGVYWLHARLDQRPKYYTHAPYKNL</sequence>
<reference evidence="1" key="1">
    <citation type="submission" date="2020-01" db="EMBL/GenBank/DDBJ databases">
        <authorList>
            <person name="Meier V. D."/>
            <person name="Meier V D."/>
        </authorList>
    </citation>
    <scope>NUCLEOTIDE SEQUENCE</scope>
    <source>
        <strain evidence="1">HLG_WM_MAG_10</strain>
    </source>
</reference>
<dbReference type="AlphaFoldDB" id="A0A6S6SF82"/>
<dbReference type="EMBL" id="CACVAQ010000066">
    <property type="protein sequence ID" value="CAA6801635.1"/>
    <property type="molecule type" value="Genomic_DNA"/>
</dbReference>